<proteinExistence type="predicted"/>
<sequence length="249" mass="29888">MKYYCPNRNPHSTHITVTAIPTNCKYCRQNLVFWKCSCGASVYFDPINEGRYGDHRLSCLETYGKNPFKKDVIRKIQKFQIKEWNYEMNHLDILEEYKIVFNSSLSLHNLKKYYYCGNCATIKPIDHTIIQKNGKNYIWCQCGGLKSLEIPFFGEKHINFIRKKINLCKHIILNYIKHNYEEIPPLIYFGSQVTWLLERDDLLNFMFINYVYRRNFNKIKTPTEYKYQLFLRKMIGLPSNPNFFDISYK</sequence>
<protein>
    <submittedName>
        <fullName evidence="1">Uncharacterized protein</fullName>
    </submittedName>
</protein>
<evidence type="ECO:0000313" key="1">
    <source>
        <dbReference type="EMBL" id="KKM81879.1"/>
    </source>
</evidence>
<dbReference type="AlphaFoldDB" id="A0A0F9KIE5"/>
<accession>A0A0F9KIE5</accession>
<dbReference type="EMBL" id="LAZR01007949">
    <property type="protein sequence ID" value="KKM81879.1"/>
    <property type="molecule type" value="Genomic_DNA"/>
</dbReference>
<reference evidence="1" key="1">
    <citation type="journal article" date="2015" name="Nature">
        <title>Complex archaea that bridge the gap between prokaryotes and eukaryotes.</title>
        <authorList>
            <person name="Spang A."/>
            <person name="Saw J.H."/>
            <person name="Jorgensen S.L."/>
            <person name="Zaremba-Niedzwiedzka K."/>
            <person name="Martijn J."/>
            <person name="Lind A.E."/>
            <person name="van Eijk R."/>
            <person name="Schleper C."/>
            <person name="Guy L."/>
            <person name="Ettema T.J."/>
        </authorList>
    </citation>
    <scope>NUCLEOTIDE SEQUENCE</scope>
</reference>
<gene>
    <name evidence="1" type="ORF">LCGC14_1325380</name>
</gene>
<comment type="caution">
    <text evidence="1">The sequence shown here is derived from an EMBL/GenBank/DDBJ whole genome shotgun (WGS) entry which is preliminary data.</text>
</comment>
<organism evidence="1">
    <name type="scientific">marine sediment metagenome</name>
    <dbReference type="NCBI Taxonomy" id="412755"/>
    <lineage>
        <taxon>unclassified sequences</taxon>
        <taxon>metagenomes</taxon>
        <taxon>ecological metagenomes</taxon>
    </lineage>
</organism>
<name>A0A0F9KIE5_9ZZZZ</name>